<dbReference type="InterPro" id="IPR040839">
    <property type="entry name" value="MG4"/>
</dbReference>
<dbReference type="OrthoDB" id="9907014at2759"/>
<dbReference type="InterPro" id="IPR050473">
    <property type="entry name" value="A2M/Complement_sys"/>
</dbReference>
<evidence type="ECO:0000313" key="2">
    <source>
        <dbReference type="EMBL" id="PIO30851.1"/>
    </source>
</evidence>
<gene>
    <name evidence="2" type="ORF">AB205_0004790</name>
</gene>
<dbReference type="Proteomes" id="UP000228934">
    <property type="component" value="Unassembled WGS sequence"/>
</dbReference>
<feature type="non-terminal residue" evidence="2">
    <location>
        <position position="223"/>
    </location>
</feature>
<feature type="domain" description="Macroglobulin" evidence="1">
    <location>
        <begin position="78"/>
        <end position="158"/>
    </location>
</feature>
<protein>
    <recommendedName>
        <fullName evidence="1">Macroglobulin domain-containing protein</fullName>
    </recommendedName>
</protein>
<dbReference type="Pfam" id="PF17789">
    <property type="entry name" value="MG4"/>
    <property type="match status" value="1"/>
</dbReference>
<dbReference type="PANTHER" id="PTHR11412:SF173">
    <property type="entry name" value="OVOSTATIN"/>
    <property type="match status" value="1"/>
</dbReference>
<evidence type="ECO:0000313" key="3">
    <source>
        <dbReference type="Proteomes" id="UP000228934"/>
    </source>
</evidence>
<dbReference type="PANTHER" id="PTHR11412">
    <property type="entry name" value="MACROGLOBULIN / COMPLEMENT"/>
    <property type="match status" value="1"/>
</dbReference>
<evidence type="ECO:0000259" key="1">
    <source>
        <dbReference type="Pfam" id="PF17789"/>
    </source>
</evidence>
<proteinExistence type="predicted"/>
<reference evidence="3" key="1">
    <citation type="journal article" date="2017" name="Nat. Commun.">
        <title>The North American bullfrog draft genome provides insight into hormonal regulation of long noncoding RNA.</title>
        <authorList>
            <person name="Hammond S.A."/>
            <person name="Warren R.L."/>
            <person name="Vandervalk B.P."/>
            <person name="Kucuk E."/>
            <person name="Khan H."/>
            <person name="Gibb E.A."/>
            <person name="Pandoh P."/>
            <person name="Kirk H."/>
            <person name="Zhao Y."/>
            <person name="Jones M."/>
            <person name="Mungall A.J."/>
            <person name="Coope R."/>
            <person name="Pleasance S."/>
            <person name="Moore R.A."/>
            <person name="Holt R.A."/>
            <person name="Round J.M."/>
            <person name="Ohora S."/>
            <person name="Walle B.V."/>
            <person name="Veldhoen N."/>
            <person name="Helbing C.C."/>
            <person name="Birol I."/>
        </authorList>
    </citation>
    <scope>NUCLEOTIDE SEQUENCE [LARGE SCALE GENOMIC DNA]</scope>
</reference>
<sequence>MTLTSTLSLQLDENGTFSESLDLDQFKLPFSGLSNYVMCDITMKENGTGVLVPSSCYMSITNRLAILQLDHARIGSYYNKVHLPFSATLTDEKGKPLASRAIKVRIDGADVKCLTTDANGRAETVIDTSSYYKANITLSAVYEDNDLCYGRDEYSSYYINSARSYPYDEITLYRSFSKSQSHIRIRPLQDLLSCDKRYSMQVDYLFTEGGVGKGATTTSIKYI</sequence>
<organism evidence="2 3">
    <name type="scientific">Aquarana catesbeiana</name>
    <name type="common">American bullfrog</name>
    <name type="synonym">Rana catesbeiana</name>
    <dbReference type="NCBI Taxonomy" id="8400"/>
    <lineage>
        <taxon>Eukaryota</taxon>
        <taxon>Metazoa</taxon>
        <taxon>Chordata</taxon>
        <taxon>Craniata</taxon>
        <taxon>Vertebrata</taxon>
        <taxon>Euteleostomi</taxon>
        <taxon>Amphibia</taxon>
        <taxon>Batrachia</taxon>
        <taxon>Anura</taxon>
        <taxon>Neobatrachia</taxon>
        <taxon>Ranoidea</taxon>
        <taxon>Ranidae</taxon>
        <taxon>Aquarana</taxon>
    </lineage>
</organism>
<dbReference type="EMBL" id="KV932739">
    <property type="protein sequence ID" value="PIO30851.1"/>
    <property type="molecule type" value="Genomic_DNA"/>
</dbReference>
<accession>A0A2G9RUF6</accession>
<dbReference type="AlphaFoldDB" id="A0A2G9RUF6"/>
<name>A0A2G9RUF6_AQUCT</name>
<keyword evidence="3" id="KW-1185">Reference proteome</keyword>